<dbReference type="InterPro" id="IPR037294">
    <property type="entry name" value="ABC_BtuC-like"/>
</dbReference>
<keyword evidence="5 8" id="KW-0812">Transmembrane</keyword>
<dbReference type="GO" id="GO:0010043">
    <property type="term" value="P:response to zinc ion"/>
    <property type="evidence" value="ECO:0007669"/>
    <property type="project" value="TreeGrafter"/>
</dbReference>
<feature type="transmembrane region" description="Helical" evidence="10">
    <location>
        <begin position="92"/>
        <end position="110"/>
    </location>
</feature>
<reference evidence="11 12" key="1">
    <citation type="submission" date="2018-04" db="EMBL/GenBank/DDBJ databases">
        <title>Pararhodobacter oceanense sp. nov., isolated from marine intertidal sediment.</title>
        <authorList>
            <person name="Wang X.-L."/>
            <person name="Du Z.-J."/>
        </authorList>
    </citation>
    <scope>NUCLEOTIDE SEQUENCE [LARGE SCALE GENOMIC DNA]</scope>
    <source>
        <strain evidence="11 12">AM505</strain>
    </source>
</reference>
<evidence type="ECO:0000256" key="7">
    <source>
        <dbReference type="ARBA" id="ARBA00023136"/>
    </source>
</evidence>
<dbReference type="OrthoDB" id="9804300at2"/>
<keyword evidence="4" id="KW-1003">Cell membrane</keyword>
<sequence>MLNPTLITVIMAATVIGALAGALGTFLVLRGQSLLGEVISHAALPGVVGGFLASGGRDMSAILGGALISGALAGLVVQVLRRGAGVKADAALGTVLSLFFAAGVVLLSIAQLQPGAAGLTVFLFGQAASVLRADLLPMVLVALGVVSVLTLFWKEFQLITFDREAAEVQGLPVVALETLLTVLIAITIVLGLALAGVVLMVAMLIAPAVAARQWVRSLGAMVALAGLFGVISGASGALLSAMGDGVATGPVMVLMAMAVTSLSLLLAPERGVLARWRRQMGARRALRGRQVLAALDGLSRDHRDPEYTSDEAMLDAYLGTNAGPVLSRLQKGGFIRAAAPVAPEIQGRRWELTGAGLERLHGRDSGDGAQGGDRGDDA</sequence>
<evidence type="ECO:0000256" key="9">
    <source>
        <dbReference type="SAM" id="MobiDB-lite"/>
    </source>
</evidence>
<evidence type="ECO:0000256" key="4">
    <source>
        <dbReference type="ARBA" id="ARBA00022475"/>
    </source>
</evidence>
<feature type="transmembrane region" description="Helical" evidence="10">
    <location>
        <begin position="179"/>
        <end position="206"/>
    </location>
</feature>
<accession>A0A2T8HXN8</accession>
<name>A0A2T8HXN8_9RHOB</name>
<dbReference type="PANTHER" id="PTHR30477:SF3">
    <property type="entry name" value="METAL TRANSPORT SYSTEM MEMBRANE PROTEIN CT_069-RELATED"/>
    <property type="match status" value="1"/>
</dbReference>
<protein>
    <submittedName>
        <fullName evidence="11">ABC transporter</fullName>
    </submittedName>
</protein>
<dbReference type="PANTHER" id="PTHR30477">
    <property type="entry name" value="ABC-TRANSPORTER METAL-BINDING PROTEIN"/>
    <property type="match status" value="1"/>
</dbReference>
<dbReference type="InterPro" id="IPR001626">
    <property type="entry name" value="ABC_TroCD"/>
</dbReference>
<evidence type="ECO:0000313" key="12">
    <source>
        <dbReference type="Proteomes" id="UP000245911"/>
    </source>
</evidence>
<keyword evidence="12" id="KW-1185">Reference proteome</keyword>
<gene>
    <name evidence="11" type="ORF">DDE20_01075</name>
</gene>
<evidence type="ECO:0000313" key="11">
    <source>
        <dbReference type="EMBL" id="PVH30187.1"/>
    </source>
</evidence>
<feature type="transmembrane region" description="Helical" evidence="10">
    <location>
        <begin position="247"/>
        <end position="267"/>
    </location>
</feature>
<evidence type="ECO:0000256" key="1">
    <source>
        <dbReference type="ARBA" id="ARBA00004651"/>
    </source>
</evidence>
<feature type="transmembrane region" description="Helical" evidence="10">
    <location>
        <begin position="218"/>
        <end position="241"/>
    </location>
</feature>
<evidence type="ECO:0000256" key="10">
    <source>
        <dbReference type="SAM" id="Phobius"/>
    </source>
</evidence>
<dbReference type="GO" id="GO:0043190">
    <property type="term" value="C:ATP-binding cassette (ABC) transporter complex"/>
    <property type="evidence" value="ECO:0007669"/>
    <property type="project" value="InterPro"/>
</dbReference>
<evidence type="ECO:0000256" key="2">
    <source>
        <dbReference type="ARBA" id="ARBA00008034"/>
    </source>
</evidence>
<evidence type="ECO:0000256" key="3">
    <source>
        <dbReference type="ARBA" id="ARBA00022448"/>
    </source>
</evidence>
<evidence type="ECO:0000256" key="5">
    <source>
        <dbReference type="ARBA" id="ARBA00022692"/>
    </source>
</evidence>
<feature type="transmembrane region" description="Helical" evidence="10">
    <location>
        <begin position="34"/>
        <end position="53"/>
    </location>
</feature>
<evidence type="ECO:0000256" key="6">
    <source>
        <dbReference type="ARBA" id="ARBA00022989"/>
    </source>
</evidence>
<feature type="region of interest" description="Disordered" evidence="9">
    <location>
        <begin position="356"/>
        <end position="378"/>
    </location>
</feature>
<feature type="transmembrane region" description="Helical" evidence="10">
    <location>
        <begin position="59"/>
        <end position="80"/>
    </location>
</feature>
<dbReference type="Proteomes" id="UP000245911">
    <property type="component" value="Unassembled WGS sequence"/>
</dbReference>
<organism evidence="11 12">
    <name type="scientific">Pararhodobacter oceanensis</name>
    <dbReference type="NCBI Taxonomy" id="2172121"/>
    <lineage>
        <taxon>Bacteria</taxon>
        <taxon>Pseudomonadati</taxon>
        <taxon>Pseudomonadota</taxon>
        <taxon>Alphaproteobacteria</taxon>
        <taxon>Rhodobacterales</taxon>
        <taxon>Paracoccaceae</taxon>
        <taxon>Pararhodobacter</taxon>
    </lineage>
</organism>
<comment type="similarity">
    <text evidence="2 8">Belongs to the ABC-3 integral membrane protein family.</text>
</comment>
<dbReference type="Gene3D" id="1.10.3470.10">
    <property type="entry name" value="ABC transporter involved in vitamin B12 uptake, BtuC"/>
    <property type="match status" value="1"/>
</dbReference>
<dbReference type="GO" id="GO:0055085">
    <property type="term" value="P:transmembrane transport"/>
    <property type="evidence" value="ECO:0007669"/>
    <property type="project" value="InterPro"/>
</dbReference>
<dbReference type="RefSeq" id="WP_116556592.1">
    <property type="nucleotide sequence ID" value="NZ_QDKM01000001.1"/>
</dbReference>
<keyword evidence="3 8" id="KW-0813">Transport</keyword>
<evidence type="ECO:0000256" key="8">
    <source>
        <dbReference type="RuleBase" id="RU003943"/>
    </source>
</evidence>
<dbReference type="CDD" id="cd06550">
    <property type="entry name" value="TM_ABC_iron-siderophores_like"/>
    <property type="match status" value="1"/>
</dbReference>
<keyword evidence="7 10" id="KW-0472">Membrane</keyword>
<dbReference type="Pfam" id="PF00950">
    <property type="entry name" value="ABC-3"/>
    <property type="match status" value="1"/>
</dbReference>
<comment type="subcellular location">
    <subcellularLocation>
        <location evidence="1 8">Cell membrane</location>
        <topology evidence="1 8">Multi-pass membrane protein</topology>
    </subcellularLocation>
</comment>
<comment type="caution">
    <text evidence="11">The sequence shown here is derived from an EMBL/GenBank/DDBJ whole genome shotgun (WGS) entry which is preliminary data.</text>
</comment>
<feature type="transmembrane region" description="Helical" evidence="10">
    <location>
        <begin position="6"/>
        <end position="29"/>
    </location>
</feature>
<dbReference type="EMBL" id="QDKM01000001">
    <property type="protein sequence ID" value="PVH30187.1"/>
    <property type="molecule type" value="Genomic_DNA"/>
</dbReference>
<feature type="transmembrane region" description="Helical" evidence="10">
    <location>
        <begin position="140"/>
        <end position="159"/>
    </location>
</feature>
<proteinExistence type="inferred from homology"/>
<dbReference type="SUPFAM" id="SSF81345">
    <property type="entry name" value="ABC transporter involved in vitamin B12 uptake, BtuC"/>
    <property type="match status" value="1"/>
</dbReference>
<keyword evidence="6 10" id="KW-1133">Transmembrane helix</keyword>
<dbReference type="AlphaFoldDB" id="A0A2T8HXN8"/>